<gene>
    <name evidence="3" type="ORF">F1654_11990</name>
</gene>
<keyword evidence="4" id="KW-1185">Reference proteome</keyword>
<evidence type="ECO:0000313" key="4">
    <source>
        <dbReference type="Proteomes" id="UP000325122"/>
    </source>
</evidence>
<reference evidence="3 4" key="1">
    <citation type="submission" date="2019-09" db="EMBL/GenBank/DDBJ databases">
        <authorList>
            <person name="Kevbrin V."/>
            <person name="Grouzdev D.S."/>
        </authorList>
    </citation>
    <scope>NUCLEOTIDE SEQUENCE [LARGE SCALE GENOMIC DNA]</scope>
    <source>
        <strain evidence="3 4">G-192</strain>
    </source>
</reference>
<dbReference type="Proteomes" id="UP000325122">
    <property type="component" value="Unassembled WGS sequence"/>
</dbReference>
<name>A0A5M6ZBT3_9PROT</name>
<feature type="compositionally biased region" description="Low complexity" evidence="1">
    <location>
        <begin position="56"/>
        <end position="86"/>
    </location>
</feature>
<proteinExistence type="predicted"/>
<evidence type="ECO:0000256" key="2">
    <source>
        <dbReference type="SAM" id="Phobius"/>
    </source>
</evidence>
<feature type="transmembrane region" description="Helical" evidence="2">
    <location>
        <begin position="6"/>
        <end position="26"/>
    </location>
</feature>
<accession>A0A5M6ZBT3</accession>
<dbReference type="EMBL" id="VWOJ01000004">
    <property type="protein sequence ID" value="KAA5801610.1"/>
    <property type="molecule type" value="Genomic_DNA"/>
</dbReference>
<keyword evidence="2" id="KW-0472">Membrane</keyword>
<protein>
    <submittedName>
        <fullName evidence="3">Uncharacterized protein</fullName>
    </submittedName>
</protein>
<evidence type="ECO:0000313" key="3">
    <source>
        <dbReference type="EMBL" id="KAA5801610.1"/>
    </source>
</evidence>
<keyword evidence="2" id="KW-1133">Transmembrane helix</keyword>
<keyword evidence="2" id="KW-0812">Transmembrane</keyword>
<dbReference type="RefSeq" id="WP_150023798.1">
    <property type="nucleotide sequence ID" value="NZ_VWOJ01000004.1"/>
</dbReference>
<comment type="caution">
    <text evidence="3">The sequence shown here is derived from an EMBL/GenBank/DDBJ whole genome shotgun (WGS) entry which is preliminary data.</text>
</comment>
<dbReference type="AlphaFoldDB" id="A0A5M6ZBT3"/>
<evidence type="ECO:0000256" key="1">
    <source>
        <dbReference type="SAM" id="MobiDB-lite"/>
    </source>
</evidence>
<feature type="region of interest" description="Disordered" evidence="1">
    <location>
        <begin position="37"/>
        <end position="100"/>
    </location>
</feature>
<organism evidence="3 4">
    <name type="scientific">Alkalicaulis satelles</name>
    <dbReference type="NCBI Taxonomy" id="2609175"/>
    <lineage>
        <taxon>Bacteria</taxon>
        <taxon>Pseudomonadati</taxon>
        <taxon>Pseudomonadota</taxon>
        <taxon>Alphaproteobacteria</taxon>
        <taxon>Maricaulales</taxon>
        <taxon>Maricaulaceae</taxon>
        <taxon>Alkalicaulis</taxon>
    </lineage>
</organism>
<dbReference type="Pfam" id="PF14520">
    <property type="entry name" value="HHH_5"/>
    <property type="match status" value="1"/>
</dbReference>
<dbReference type="Gene3D" id="1.10.150.20">
    <property type="entry name" value="5' to 3' exonuclease, C-terminal subdomain"/>
    <property type="match status" value="1"/>
</dbReference>
<sequence>MLWLIWEMWILLALFFAAGVIAGWVVRGRSDEAAAPAPRQLGFATRMDGRPDGDEPAAADAAPAAESEPAPDAAPAPRAAPDAQPASPEPAAAGSDDLTAIRGLGPKAAEKLAEAGVTRYAQIAAWSEADVARFDEVLNARGRIARDGWVDQAKALAG</sequence>